<proteinExistence type="predicted"/>
<feature type="transmembrane region" description="Helical" evidence="2">
    <location>
        <begin position="70"/>
        <end position="87"/>
    </location>
</feature>
<comment type="caution">
    <text evidence="3">The sequence shown here is derived from an EMBL/GenBank/DDBJ whole genome shotgun (WGS) entry which is preliminary data.</text>
</comment>
<keyword evidence="2" id="KW-0472">Membrane</keyword>
<evidence type="ECO:0000256" key="1">
    <source>
        <dbReference type="SAM" id="MobiDB-lite"/>
    </source>
</evidence>
<dbReference type="EMBL" id="LMTR01000012">
    <property type="protein sequence ID" value="KWT72364.1"/>
    <property type="molecule type" value="Genomic_DNA"/>
</dbReference>
<reference evidence="3 4" key="1">
    <citation type="submission" date="2015-10" db="EMBL/GenBank/DDBJ databases">
        <title>Transcriptomic analysis of a linuron degrading triple-species bacterial consortium.</title>
        <authorList>
            <person name="Albers P."/>
        </authorList>
    </citation>
    <scope>NUCLEOTIDE SEQUENCE [LARGE SCALE GENOMIC DNA]</scope>
    <source>
        <strain evidence="3 4">WDL6</strain>
    </source>
</reference>
<evidence type="ECO:0000313" key="3">
    <source>
        <dbReference type="EMBL" id="KWT72364.1"/>
    </source>
</evidence>
<dbReference type="STRING" id="121290.APY04_0158"/>
<keyword evidence="4" id="KW-1185">Reference proteome</keyword>
<name>A0A109BP36_HYPSL</name>
<feature type="compositionally biased region" description="Low complexity" evidence="1">
    <location>
        <begin position="105"/>
        <end position="122"/>
    </location>
</feature>
<protein>
    <submittedName>
        <fullName evidence="3">Uncharacterized protein</fullName>
    </submittedName>
</protein>
<evidence type="ECO:0000256" key="2">
    <source>
        <dbReference type="SAM" id="Phobius"/>
    </source>
</evidence>
<feature type="region of interest" description="Disordered" evidence="1">
    <location>
        <begin position="105"/>
        <end position="130"/>
    </location>
</feature>
<dbReference type="Proteomes" id="UP000059074">
    <property type="component" value="Unassembled WGS sequence"/>
</dbReference>
<organism evidence="3 4">
    <name type="scientific">Hyphomicrobium sulfonivorans</name>
    <dbReference type="NCBI Taxonomy" id="121290"/>
    <lineage>
        <taxon>Bacteria</taxon>
        <taxon>Pseudomonadati</taxon>
        <taxon>Pseudomonadota</taxon>
        <taxon>Alphaproteobacteria</taxon>
        <taxon>Hyphomicrobiales</taxon>
        <taxon>Hyphomicrobiaceae</taxon>
        <taxon>Hyphomicrobium</taxon>
    </lineage>
</organism>
<accession>A0A109BP36</accession>
<dbReference type="AlphaFoldDB" id="A0A109BP36"/>
<dbReference type="PATRIC" id="fig|121290.4.peg.1535"/>
<sequence>MQLWDNLSWLWALLPFAAYAVRFSRFVGMLGFLGPFAEPLRVMLEGVATAISVVMSWAFKSVWHCLFNPLTWGAVLSVYLIGGFYPAQDVARKIVKKRPAIAQKAAPASKPKVSAKKANASSETLRNFTR</sequence>
<feature type="transmembrane region" description="Helical" evidence="2">
    <location>
        <begin position="12"/>
        <end position="33"/>
    </location>
</feature>
<dbReference type="RefSeq" id="WP_068458969.1">
    <property type="nucleotide sequence ID" value="NZ_LMTR01000012.1"/>
</dbReference>
<keyword evidence="2" id="KW-0812">Transmembrane</keyword>
<evidence type="ECO:0000313" key="4">
    <source>
        <dbReference type="Proteomes" id="UP000059074"/>
    </source>
</evidence>
<gene>
    <name evidence="3" type="ORF">APY04_0158</name>
</gene>
<keyword evidence="2" id="KW-1133">Transmembrane helix</keyword>